<reference evidence="1" key="1">
    <citation type="submission" date="2015-04" db="EMBL/GenBank/DDBJ databases">
        <title>The genome sequence of the plant pathogenic Rhizarian Plasmodiophora brassicae reveals insights in its biotrophic life cycle and the origin of chitin synthesis.</title>
        <authorList>
            <person name="Schwelm A."/>
            <person name="Fogelqvist J."/>
            <person name="Knaust A."/>
            <person name="Julke S."/>
            <person name="Lilja T."/>
            <person name="Dhandapani V."/>
            <person name="Bonilla-Rosso G."/>
            <person name="Karlsson M."/>
            <person name="Shevchenko A."/>
            <person name="Choi S.R."/>
            <person name="Kim H.G."/>
            <person name="Park J.Y."/>
            <person name="Lim Y.P."/>
            <person name="Ludwig-Muller J."/>
            <person name="Dixelius C."/>
        </authorList>
    </citation>
    <scope>NUCLEOTIDE SEQUENCE</scope>
    <source>
        <tissue evidence="1">Potato root galls</tissue>
    </source>
</reference>
<dbReference type="AlphaFoldDB" id="A0A0H5QJN4"/>
<feature type="non-terminal residue" evidence="1">
    <location>
        <position position="1"/>
    </location>
</feature>
<organism evidence="1">
    <name type="scientific">Spongospora subterranea</name>
    <dbReference type="NCBI Taxonomy" id="70186"/>
    <lineage>
        <taxon>Eukaryota</taxon>
        <taxon>Sar</taxon>
        <taxon>Rhizaria</taxon>
        <taxon>Endomyxa</taxon>
        <taxon>Phytomyxea</taxon>
        <taxon>Plasmodiophorida</taxon>
        <taxon>Plasmodiophoridae</taxon>
        <taxon>Spongospora</taxon>
    </lineage>
</organism>
<sequence length="119" mass="13754">QLNVFANHINKCNDLYNISHLLNSAPPIKRTHYKEMIHLQTPRVGGGRVFNEYFSKKNKNSRTTGNGKLQQMQADIRDFLEKSLVNCSIKKAIIFYLSHTPITMAWRNKGKEKVVCLHL</sequence>
<accession>A0A0H5QJN4</accession>
<protein>
    <submittedName>
        <fullName evidence="1">Uncharacterized protein</fullName>
    </submittedName>
</protein>
<evidence type="ECO:0000313" key="1">
    <source>
        <dbReference type="EMBL" id="CRZ01832.1"/>
    </source>
</evidence>
<name>A0A0H5QJN4_9EUKA</name>
<proteinExistence type="predicted"/>
<dbReference type="EMBL" id="HACM01001390">
    <property type="protein sequence ID" value="CRZ01832.1"/>
    <property type="molecule type" value="Transcribed_RNA"/>
</dbReference>